<proteinExistence type="predicted"/>
<dbReference type="RefSeq" id="WP_162334862.1">
    <property type="nucleotide sequence ID" value="NZ_CP048113.1"/>
</dbReference>
<dbReference type="InterPro" id="IPR009078">
    <property type="entry name" value="Ferritin-like_SF"/>
</dbReference>
<dbReference type="SUPFAM" id="SSF47240">
    <property type="entry name" value="Ferritin-like"/>
    <property type="match status" value="1"/>
</dbReference>
<gene>
    <name evidence="1" type="ORF">GWR21_27195</name>
</gene>
<dbReference type="CDD" id="cd07909">
    <property type="entry name" value="YciF"/>
    <property type="match status" value="1"/>
</dbReference>
<dbReference type="Gene3D" id="1.20.1260.10">
    <property type="match status" value="1"/>
</dbReference>
<dbReference type="InterPro" id="IPR010287">
    <property type="entry name" value="DUF892_YciF-like"/>
</dbReference>
<dbReference type="Pfam" id="PF05974">
    <property type="entry name" value="DUF892"/>
    <property type="match status" value="1"/>
</dbReference>
<dbReference type="PANTHER" id="PTHR30565:SF9">
    <property type="entry name" value="PROTEIN YCIF"/>
    <property type="match status" value="1"/>
</dbReference>
<reference evidence="1 2" key="1">
    <citation type="submission" date="2020-01" db="EMBL/GenBank/DDBJ databases">
        <title>Complete genome sequence of Chitinophaga sp. H33E-04 isolated from quinoa roots.</title>
        <authorList>
            <person name="Weon H.-Y."/>
            <person name="Lee S.A."/>
        </authorList>
    </citation>
    <scope>NUCLEOTIDE SEQUENCE [LARGE SCALE GENOMIC DNA]</scope>
    <source>
        <strain evidence="1 2">H33E-04</strain>
    </source>
</reference>
<keyword evidence="2" id="KW-1185">Reference proteome</keyword>
<dbReference type="KEGG" id="chih:GWR21_27195"/>
<name>A0A6B9ZMQ6_9BACT</name>
<dbReference type="EMBL" id="CP048113">
    <property type="protein sequence ID" value="QHS63139.1"/>
    <property type="molecule type" value="Genomic_DNA"/>
</dbReference>
<protein>
    <submittedName>
        <fullName evidence="1">Ferritin-like domain-containing protein</fullName>
    </submittedName>
</protein>
<dbReference type="PANTHER" id="PTHR30565">
    <property type="entry name" value="PROTEIN YCIF"/>
    <property type="match status" value="1"/>
</dbReference>
<dbReference type="Proteomes" id="UP000476411">
    <property type="component" value="Chromosome"/>
</dbReference>
<dbReference type="InterPro" id="IPR047114">
    <property type="entry name" value="YciF"/>
</dbReference>
<evidence type="ECO:0000313" key="2">
    <source>
        <dbReference type="Proteomes" id="UP000476411"/>
    </source>
</evidence>
<dbReference type="InterPro" id="IPR012347">
    <property type="entry name" value="Ferritin-like"/>
</dbReference>
<accession>A0A6B9ZMQ6</accession>
<dbReference type="AlphaFoldDB" id="A0A6B9ZMQ6"/>
<organism evidence="1 2">
    <name type="scientific">Chitinophaga agri</name>
    <dbReference type="NCBI Taxonomy" id="2703787"/>
    <lineage>
        <taxon>Bacteria</taxon>
        <taxon>Pseudomonadati</taxon>
        <taxon>Bacteroidota</taxon>
        <taxon>Chitinophagia</taxon>
        <taxon>Chitinophagales</taxon>
        <taxon>Chitinophagaceae</taxon>
        <taxon>Chitinophaga</taxon>
    </lineage>
</organism>
<evidence type="ECO:0000313" key="1">
    <source>
        <dbReference type="EMBL" id="QHS63139.1"/>
    </source>
</evidence>
<sequence length="204" mass="21669">MSKTSSTAAKTTVVTASDVTDTTKTAQENAAVKSGTALVDESSLKDFFCEELKDIYWAENHITVALPKMIKAATSPVLQGAFQDHLNITATHISRLEQVFTILGKPVRGKKCAAIEGIVLEGESIIADTMPGSNTRDVGLILAAQKVEHYEIASYGGLAQLAKTLGLTEVASLLEQTLAEEKETDVLLTEIAESTINSEAASEA</sequence>